<name>A0AAE0LQW9_9PEZI</name>
<proteinExistence type="predicted"/>
<dbReference type="RefSeq" id="XP_062657666.1">
    <property type="nucleotide sequence ID" value="XM_062798913.1"/>
</dbReference>
<feature type="transmembrane region" description="Helical" evidence="6">
    <location>
        <begin position="175"/>
        <end position="197"/>
    </location>
</feature>
<feature type="compositionally biased region" description="Low complexity" evidence="5">
    <location>
        <begin position="251"/>
        <end position="270"/>
    </location>
</feature>
<feature type="transmembrane region" description="Helical" evidence="6">
    <location>
        <begin position="129"/>
        <end position="147"/>
    </location>
</feature>
<evidence type="ECO:0000313" key="8">
    <source>
        <dbReference type="Proteomes" id="UP001278766"/>
    </source>
</evidence>
<evidence type="ECO:0000256" key="1">
    <source>
        <dbReference type="ARBA" id="ARBA00004141"/>
    </source>
</evidence>
<dbReference type="GO" id="GO:0007189">
    <property type="term" value="P:adenylate cyclase-activating G protein-coupled receptor signaling pathway"/>
    <property type="evidence" value="ECO:0007669"/>
    <property type="project" value="TreeGrafter"/>
</dbReference>
<reference evidence="7" key="1">
    <citation type="journal article" date="2023" name="Mol. Phylogenet. Evol.">
        <title>Genome-scale phylogeny and comparative genomics of the fungal order Sordariales.</title>
        <authorList>
            <person name="Hensen N."/>
            <person name="Bonometti L."/>
            <person name="Westerberg I."/>
            <person name="Brannstrom I.O."/>
            <person name="Guillou S."/>
            <person name="Cros-Aarteil S."/>
            <person name="Calhoun S."/>
            <person name="Haridas S."/>
            <person name="Kuo A."/>
            <person name="Mondo S."/>
            <person name="Pangilinan J."/>
            <person name="Riley R."/>
            <person name="LaButti K."/>
            <person name="Andreopoulos B."/>
            <person name="Lipzen A."/>
            <person name="Chen C."/>
            <person name="Yan M."/>
            <person name="Daum C."/>
            <person name="Ng V."/>
            <person name="Clum A."/>
            <person name="Steindorff A."/>
            <person name="Ohm R.A."/>
            <person name="Martin F."/>
            <person name="Silar P."/>
            <person name="Natvig D.O."/>
            <person name="Lalanne C."/>
            <person name="Gautier V."/>
            <person name="Ament-Velasquez S.L."/>
            <person name="Kruys A."/>
            <person name="Hutchinson M.I."/>
            <person name="Powell A.J."/>
            <person name="Barry K."/>
            <person name="Miller A.N."/>
            <person name="Grigoriev I.V."/>
            <person name="Debuchy R."/>
            <person name="Gladieux P."/>
            <person name="Hiltunen Thoren M."/>
            <person name="Johannesson H."/>
        </authorList>
    </citation>
    <scope>NUCLEOTIDE SEQUENCE</scope>
    <source>
        <strain evidence="7">CBS 168.71</strain>
    </source>
</reference>
<feature type="transmembrane region" description="Helical" evidence="6">
    <location>
        <begin position="93"/>
        <end position="117"/>
    </location>
</feature>
<gene>
    <name evidence="7" type="ORF">B0H64DRAFT_180874</name>
</gene>
<dbReference type="SUPFAM" id="SSF81321">
    <property type="entry name" value="Family A G protein-coupled receptor-like"/>
    <property type="match status" value="1"/>
</dbReference>
<dbReference type="PANTHER" id="PTHR23112">
    <property type="entry name" value="G PROTEIN-COUPLED RECEPTOR 157-RELATED"/>
    <property type="match status" value="1"/>
</dbReference>
<keyword evidence="8" id="KW-1185">Reference proteome</keyword>
<sequence>MLHIRGEAALDEGQLLVLTILTRVASTLSALGVLTIIATYCFSKHFRNPMHRLIVINAFYNALDVTCTMISTSGPAAGNPSPLCQFQGFLNQMFPIADVLWTMAMAVNVYLIVYRSYDVASLRRLEWKYMAGITTVTFIPALVLLFIRNDENGPMYGSVTLWCAIAPKWVLFRIVLYYVPIWASIFATIALYLLVGIEIAKRRRILRSISSQVNATILDETIPPADGHHHHHPDSCGNSTTAEYYDSSSHPSANDPSPTTTSSSNNPADAGGTCKNYTPSTATRIIPANPSSLSFRQYILMPLFFFLALLLVWVAPSTNRVASFVDPAFASYPLLLTVGVAGSLRGFWNGIVFVVVGMRSWKRRRESDEVALRPVTG</sequence>
<feature type="region of interest" description="Disordered" evidence="5">
    <location>
        <begin position="224"/>
        <end position="274"/>
    </location>
</feature>
<dbReference type="Gene3D" id="1.20.1070.10">
    <property type="entry name" value="Rhodopsin 7-helix transmembrane proteins"/>
    <property type="match status" value="1"/>
</dbReference>
<evidence type="ECO:0000256" key="2">
    <source>
        <dbReference type="ARBA" id="ARBA00022692"/>
    </source>
</evidence>
<dbReference type="GeneID" id="87835861"/>
<dbReference type="EMBL" id="JAUEPN010000005">
    <property type="protein sequence ID" value="KAK3294152.1"/>
    <property type="molecule type" value="Genomic_DNA"/>
</dbReference>
<feature type="transmembrane region" description="Helical" evidence="6">
    <location>
        <begin position="298"/>
        <end position="315"/>
    </location>
</feature>
<evidence type="ECO:0000256" key="4">
    <source>
        <dbReference type="ARBA" id="ARBA00023136"/>
    </source>
</evidence>
<keyword evidence="2 6" id="KW-0812">Transmembrane</keyword>
<dbReference type="GO" id="GO:0005886">
    <property type="term" value="C:plasma membrane"/>
    <property type="evidence" value="ECO:0007669"/>
    <property type="project" value="TreeGrafter"/>
</dbReference>
<feature type="transmembrane region" description="Helical" evidence="6">
    <location>
        <begin position="335"/>
        <end position="356"/>
    </location>
</feature>
<evidence type="ECO:0000256" key="6">
    <source>
        <dbReference type="SAM" id="Phobius"/>
    </source>
</evidence>
<evidence type="ECO:0000313" key="7">
    <source>
        <dbReference type="EMBL" id="KAK3294152.1"/>
    </source>
</evidence>
<evidence type="ECO:0000256" key="3">
    <source>
        <dbReference type="ARBA" id="ARBA00022989"/>
    </source>
</evidence>
<comment type="caution">
    <text evidence="7">The sequence shown here is derived from an EMBL/GenBank/DDBJ whole genome shotgun (WGS) entry which is preliminary data.</text>
</comment>
<reference evidence="7" key="2">
    <citation type="submission" date="2023-06" db="EMBL/GenBank/DDBJ databases">
        <authorList>
            <consortium name="Lawrence Berkeley National Laboratory"/>
            <person name="Haridas S."/>
            <person name="Hensen N."/>
            <person name="Bonometti L."/>
            <person name="Westerberg I."/>
            <person name="Brannstrom I.O."/>
            <person name="Guillou S."/>
            <person name="Cros-Aarteil S."/>
            <person name="Calhoun S."/>
            <person name="Kuo A."/>
            <person name="Mondo S."/>
            <person name="Pangilinan J."/>
            <person name="Riley R."/>
            <person name="Labutti K."/>
            <person name="Andreopoulos B."/>
            <person name="Lipzen A."/>
            <person name="Chen C."/>
            <person name="Yanf M."/>
            <person name="Daum C."/>
            <person name="Ng V."/>
            <person name="Clum A."/>
            <person name="Steindorff A."/>
            <person name="Ohm R."/>
            <person name="Martin F."/>
            <person name="Silar P."/>
            <person name="Natvig D."/>
            <person name="Lalanne C."/>
            <person name="Gautier V."/>
            <person name="Ament-Velasquez S.L."/>
            <person name="Kruys A."/>
            <person name="Hutchinson M.I."/>
            <person name="Powell A.J."/>
            <person name="Barry K."/>
            <person name="Miller A.N."/>
            <person name="Grigoriev I.V."/>
            <person name="Debuchy R."/>
            <person name="Gladieux P."/>
            <person name="Thoren M.H."/>
            <person name="Johannesson H."/>
        </authorList>
    </citation>
    <scope>NUCLEOTIDE SEQUENCE</scope>
    <source>
        <strain evidence="7">CBS 168.71</strain>
    </source>
</reference>
<feature type="transmembrane region" description="Helical" evidence="6">
    <location>
        <begin position="20"/>
        <end position="42"/>
    </location>
</feature>
<evidence type="ECO:0008006" key="9">
    <source>
        <dbReference type="Google" id="ProtNLM"/>
    </source>
</evidence>
<dbReference type="Pfam" id="PF05462">
    <property type="entry name" value="Dicty_CAR"/>
    <property type="match status" value="1"/>
</dbReference>
<dbReference type="PANTHER" id="PTHR23112:SF0">
    <property type="entry name" value="TRANSMEMBRANE PROTEIN 116"/>
    <property type="match status" value="1"/>
</dbReference>
<feature type="compositionally biased region" description="Polar residues" evidence="5">
    <location>
        <begin position="236"/>
        <end position="250"/>
    </location>
</feature>
<feature type="transmembrane region" description="Helical" evidence="6">
    <location>
        <begin position="54"/>
        <end position="73"/>
    </location>
</feature>
<accession>A0AAE0LQW9</accession>
<dbReference type="AlphaFoldDB" id="A0AAE0LQW9"/>
<dbReference type="GO" id="GO:0004930">
    <property type="term" value="F:G protein-coupled receptor activity"/>
    <property type="evidence" value="ECO:0007669"/>
    <property type="project" value="TreeGrafter"/>
</dbReference>
<protein>
    <recommendedName>
        <fullName evidence="9">G-protein coupled receptors family 2 profile 2 domain-containing protein</fullName>
    </recommendedName>
</protein>
<evidence type="ECO:0000256" key="5">
    <source>
        <dbReference type="SAM" id="MobiDB-lite"/>
    </source>
</evidence>
<keyword evidence="3 6" id="KW-1133">Transmembrane helix</keyword>
<organism evidence="7 8">
    <name type="scientific">Chaetomium fimeti</name>
    <dbReference type="NCBI Taxonomy" id="1854472"/>
    <lineage>
        <taxon>Eukaryota</taxon>
        <taxon>Fungi</taxon>
        <taxon>Dikarya</taxon>
        <taxon>Ascomycota</taxon>
        <taxon>Pezizomycotina</taxon>
        <taxon>Sordariomycetes</taxon>
        <taxon>Sordariomycetidae</taxon>
        <taxon>Sordariales</taxon>
        <taxon>Chaetomiaceae</taxon>
        <taxon>Chaetomium</taxon>
    </lineage>
</organism>
<keyword evidence="4 6" id="KW-0472">Membrane</keyword>
<dbReference type="Proteomes" id="UP001278766">
    <property type="component" value="Unassembled WGS sequence"/>
</dbReference>
<comment type="subcellular location">
    <subcellularLocation>
        <location evidence="1">Membrane</location>
        <topology evidence="1">Multi-pass membrane protein</topology>
    </subcellularLocation>
</comment>